<dbReference type="VEuPathDB" id="FungiDB:C8Q69DRAFT_528256"/>
<evidence type="ECO:0000313" key="3">
    <source>
        <dbReference type="Proteomes" id="UP000283841"/>
    </source>
</evidence>
<evidence type="ECO:0000313" key="2">
    <source>
        <dbReference type="EMBL" id="RWQ95130.1"/>
    </source>
</evidence>
<protein>
    <submittedName>
        <fullName evidence="2">Uncharacterized protein</fullName>
    </submittedName>
</protein>
<accession>A0A443HTM5</accession>
<evidence type="ECO:0000256" key="1">
    <source>
        <dbReference type="SAM" id="MobiDB-lite"/>
    </source>
</evidence>
<gene>
    <name evidence="2" type="ORF">C8Q69DRAFT_528256</name>
</gene>
<organism evidence="2 3">
    <name type="scientific">Byssochlamys spectabilis</name>
    <name type="common">Paecilomyces variotii</name>
    <dbReference type="NCBI Taxonomy" id="264951"/>
    <lineage>
        <taxon>Eukaryota</taxon>
        <taxon>Fungi</taxon>
        <taxon>Dikarya</taxon>
        <taxon>Ascomycota</taxon>
        <taxon>Pezizomycotina</taxon>
        <taxon>Eurotiomycetes</taxon>
        <taxon>Eurotiomycetidae</taxon>
        <taxon>Eurotiales</taxon>
        <taxon>Thermoascaceae</taxon>
        <taxon>Paecilomyces</taxon>
    </lineage>
</organism>
<comment type="caution">
    <text evidence="2">The sequence shown here is derived from an EMBL/GenBank/DDBJ whole genome shotgun (WGS) entry which is preliminary data.</text>
</comment>
<feature type="region of interest" description="Disordered" evidence="1">
    <location>
        <begin position="1"/>
        <end position="25"/>
    </location>
</feature>
<dbReference type="Proteomes" id="UP000283841">
    <property type="component" value="Unassembled WGS sequence"/>
</dbReference>
<name>A0A443HTM5_BYSSP</name>
<keyword evidence="3" id="KW-1185">Reference proteome</keyword>
<reference evidence="2 3" key="1">
    <citation type="journal article" date="2018" name="Front. Microbiol.">
        <title>Genomic and genetic insights into a cosmopolitan fungus, Paecilomyces variotii (Eurotiales).</title>
        <authorList>
            <person name="Urquhart A.S."/>
            <person name="Mondo S.J."/>
            <person name="Makela M.R."/>
            <person name="Hane J.K."/>
            <person name="Wiebenga A."/>
            <person name="He G."/>
            <person name="Mihaltcheva S."/>
            <person name="Pangilinan J."/>
            <person name="Lipzen A."/>
            <person name="Barry K."/>
            <person name="de Vries R.P."/>
            <person name="Grigoriev I.V."/>
            <person name="Idnurm A."/>
        </authorList>
    </citation>
    <scope>NUCLEOTIDE SEQUENCE [LARGE SCALE GENOMIC DNA]</scope>
    <source>
        <strain evidence="2 3">CBS 101075</strain>
    </source>
</reference>
<proteinExistence type="predicted"/>
<dbReference type="OrthoDB" id="4509931at2759"/>
<dbReference type="AlphaFoldDB" id="A0A443HTM5"/>
<dbReference type="GeneID" id="39602947"/>
<dbReference type="EMBL" id="RCNU01000006">
    <property type="protein sequence ID" value="RWQ95130.1"/>
    <property type="molecule type" value="Genomic_DNA"/>
</dbReference>
<dbReference type="RefSeq" id="XP_028484775.1">
    <property type="nucleotide sequence ID" value="XM_028633670.1"/>
</dbReference>
<feature type="compositionally biased region" description="Basic and acidic residues" evidence="1">
    <location>
        <begin position="1"/>
        <end position="14"/>
    </location>
</feature>
<sequence>MEVGSEYKRQEDISSRNSPDELYDPSYGTLSGYNFETKQMFTRYLKQSYQRFENDSGPQYVMVRGVDKEVLAWMDNRRRTLPPMRVFYDEIFKNLIVKLVSSYHEILHQNLMNAITAELQNMGITMQYYAVQGAGRVRGQNSREKEPDNSFRPINTRPKFSDLPTFVIEVGVSKTLNNPRNDAFFWLTQTNDRVKIVLLIHSSRDHSIATRPLVITMEVWQTINNPRPHRANSAARPRIPVRTQTVTITRQGNGPPVTTGAPLLLPVNVLFESVPPFVTQSDVSLPAVVLEMYANIIFNSLP</sequence>